<evidence type="ECO:0000256" key="1">
    <source>
        <dbReference type="SAM" id="Phobius"/>
    </source>
</evidence>
<dbReference type="RefSeq" id="WP_078231788.1">
    <property type="nucleotide sequence ID" value="NZ_MWLE01000006.1"/>
</dbReference>
<protein>
    <submittedName>
        <fullName evidence="2">Uncharacterized protein</fullName>
    </submittedName>
</protein>
<name>A0A1T1D6S0_9SYNE</name>
<comment type="caution">
    <text evidence="2">The sequence shown here is derived from an EMBL/GenBank/DDBJ whole genome shotgun (WGS) entry which is preliminary data.</text>
</comment>
<organism evidence="2 3">
    <name type="scientific">Candidatus Synechococcus spongiarum LMB bulk15N</name>
    <dbReference type="NCBI Taxonomy" id="1943583"/>
    <lineage>
        <taxon>Bacteria</taxon>
        <taxon>Bacillati</taxon>
        <taxon>Cyanobacteriota</taxon>
        <taxon>Cyanophyceae</taxon>
        <taxon>Synechococcales</taxon>
        <taxon>Synechococcaceae</taxon>
        <taxon>Synechococcus</taxon>
    </lineage>
</organism>
<dbReference type="EMBL" id="MWLE01000006">
    <property type="protein sequence ID" value="OOV36554.1"/>
    <property type="molecule type" value="Genomic_DNA"/>
</dbReference>
<evidence type="ECO:0000313" key="3">
    <source>
        <dbReference type="Proteomes" id="UP000242590"/>
    </source>
</evidence>
<keyword evidence="1" id="KW-0472">Membrane</keyword>
<dbReference type="AlphaFoldDB" id="A0A1T1D6S0"/>
<proteinExistence type="predicted"/>
<gene>
    <name evidence="2" type="ORF">BV53_00330</name>
</gene>
<keyword evidence="1" id="KW-0812">Transmembrane</keyword>
<accession>A0A1T1D6S0</accession>
<evidence type="ECO:0000313" key="2">
    <source>
        <dbReference type="EMBL" id="OOV36554.1"/>
    </source>
</evidence>
<dbReference type="Proteomes" id="UP000242590">
    <property type="component" value="Unassembled WGS sequence"/>
</dbReference>
<keyword evidence="1" id="KW-1133">Transmembrane helix</keyword>
<feature type="transmembrane region" description="Helical" evidence="1">
    <location>
        <begin position="20"/>
        <end position="42"/>
    </location>
</feature>
<sequence length="124" mass="13583">MISPPLHPVALIAAWSQPEMLIPFGGLLIAFAGLLLTACQFLKGEIKGSETRLREEMKAGDTRLWEEMKAGEARLSEEMKAGEARQREALLDVKGEVRSLGDKLDSLLVLMAKETAVPTVGHDR</sequence>
<reference evidence="2 3" key="1">
    <citation type="submission" date="2017-02" db="EMBL/GenBank/DDBJ databases">
        <title>Draft Genome Sequences of 'Candidatus Synechococcus spongiarum', Cyanobacterial Symbionts of the Mediterranean Sponge Aplysina aerophoba from two locations.</title>
        <authorList>
            <person name="Slaby B.M."/>
            <person name="Hentschel U."/>
        </authorList>
    </citation>
    <scope>NUCLEOTIDE SEQUENCE [LARGE SCALE GENOMIC DNA]</scope>
    <source>
        <strain evidence="2">LMB bulk15N</strain>
    </source>
</reference>